<accession>A0AAN8WBG0</accession>
<dbReference type="SUPFAM" id="SSF51445">
    <property type="entry name" value="(Trans)glycosidases"/>
    <property type="match status" value="1"/>
</dbReference>
<evidence type="ECO:0000256" key="4">
    <source>
        <dbReference type="RuleBase" id="RU004335"/>
    </source>
</evidence>
<keyword evidence="3" id="KW-0326">Glycosidase</keyword>
<name>A0AAN8WBG0_9MAGN</name>
<evidence type="ECO:0000256" key="2">
    <source>
        <dbReference type="ARBA" id="ARBA00022801"/>
    </source>
</evidence>
<evidence type="ECO:0000313" key="6">
    <source>
        <dbReference type="Proteomes" id="UP001370490"/>
    </source>
</evidence>
<dbReference type="InterPro" id="IPR000490">
    <property type="entry name" value="Glyco_hydro_17"/>
</dbReference>
<evidence type="ECO:0000256" key="3">
    <source>
        <dbReference type="ARBA" id="ARBA00023295"/>
    </source>
</evidence>
<dbReference type="Pfam" id="PF00332">
    <property type="entry name" value="Glyco_hydro_17"/>
    <property type="match status" value="1"/>
</dbReference>
<dbReference type="InterPro" id="IPR017853">
    <property type="entry name" value="GH"/>
</dbReference>
<dbReference type="Proteomes" id="UP001370490">
    <property type="component" value="Unassembled WGS sequence"/>
</dbReference>
<dbReference type="PANTHER" id="PTHR32227">
    <property type="entry name" value="GLUCAN ENDO-1,3-BETA-GLUCOSIDASE BG1-RELATED-RELATED"/>
    <property type="match status" value="1"/>
</dbReference>
<protein>
    <submittedName>
        <fullName evidence="5">Glycoside hydrolase family 17</fullName>
    </submittedName>
</protein>
<reference evidence="5 6" key="1">
    <citation type="submission" date="2023-12" db="EMBL/GenBank/DDBJ databases">
        <title>A high-quality genome assembly for Dillenia turbinata (Dilleniales).</title>
        <authorList>
            <person name="Chanderbali A."/>
        </authorList>
    </citation>
    <scope>NUCLEOTIDE SEQUENCE [LARGE SCALE GENOMIC DNA]</scope>
    <source>
        <strain evidence="5">LSX21</strain>
        <tissue evidence="5">Leaf</tissue>
    </source>
</reference>
<organism evidence="5 6">
    <name type="scientific">Dillenia turbinata</name>
    <dbReference type="NCBI Taxonomy" id="194707"/>
    <lineage>
        <taxon>Eukaryota</taxon>
        <taxon>Viridiplantae</taxon>
        <taxon>Streptophyta</taxon>
        <taxon>Embryophyta</taxon>
        <taxon>Tracheophyta</taxon>
        <taxon>Spermatophyta</taxon>
        <taxon>Magnoliopsida</taxon>
        <taxon>eudicotyledons</taxon>
        <taxon>Gunneridae</taxon>
        <taxon>Pentapetalae</taxon>
        <taxon>Dilleniales</taxon>
        <taxon>Dilleniaceae</taxon>
        <taxon>Dillenia</taxon>
    </lineage>
</organism>
<dbReference type="GO" id="GO:0004553">
    <property type="term" value="F:hydrolase activity, hydrolyzing O-glycosyl compounds"/>
    <property type="evidence" value="ECO:0007669"/>
    <property type="project" value="InterPro"/>
</dbReference>
<evidence type="ECO:0000313" key="5">
    <source>
        <dbReference type="EMBL" id="KAK6945247.1"/>
    </source>
</evidence>
<dbReference type="Gene3D" id="3.20.20.80">
    <property type="entry name" value="Glycosidases"/>
    <property type="match status" value="1"/>
</dbReference>
<comment type="similarity">
    <text evidence="1 4">Belongs to the glycosyl hydrolase 17 family.</text>
</comment>
<sequence>MEHQFSYTTSPSCTCIIPSIIQFLQWVPPISQLVLGAYAAVGVCLGRKNHIQNPPPYQEVVQICKNQGIQRIRLYEADRDMLHALAGSKIEVMLGIPNECIETLSINTASAETWVMENIFRYPSVDFKYIVVGNEIDLATEGSVLLKAMQNILGALCKHGLQIYVTTAIGPQLLSDHSFNPPSKAVFQDNVLGSMVNILEFLDERGYPLLVNVHPFKCYVATANPDLQILNFALFNHSNIMIVDGDLVYHNLFDAMFASLRAAVNKTSKDTPFKRGLVISETGWPTAGFGTATSVPNAMTFNCKIIERIKQDIISTPVYIHSLFDEKWKSTINEWDKYWGLLETDGRFKS</sequence>
<proteinExistence type="inferred from homology"/>
<comment type="caution">
    <text evidence="5">The sequence shown here is derived from an EMBL/GenBank/DDBJ whole genome shotgun (WGS) entry which is preliminary data.</text>
</comment>
<dbReference type="GO" id="GO:0005975">
    <property type="term" value="P:carbohydrate metabolic process"/>
    <property type="evidence" value="ECO:0007669"/>
    <property type="project" value="InterPro"/>
</dbReference>
<keyword evidence="6" id="KW-1185">Reference proteome</keyword>
<evidence type="ECO:0000256" key="1">
    <source>
        <dbReference type="ARBA" id="ARBA00008773"/>
    </source>
</evidence>
<dbReference type="InterPro" id="IPR044965">
    <property type="entry name" value="Glyco_hydro_17_plant"/>
</dbReference>
<dbReference type="AlphaFoldDB" id="A0AAN8WBG0"/>
<keyword evidence="2 5" id="KW-0378">Hydrolase</keyword>
<dbReference type="EMBL" id="JBAMMX010000003">
    <property type="protein sequence ID" value="KAK6945247.1"/>
    <property type="molecule type" value="Genomic_DNA"/>
</dbReference>
<gene>
    <name evidence="5" type="ORF">RJ641_026349</name>
</gene>